<organism evidence="2 3">
    <name type="scientific">Fructobacillus papyriferae</name>
    <dbReference type="NCBI Taxonomy" id="2713171"/>
    <lineage>
        <taxon>Bacteria</taxon>
        <taxon>Bacillati</taxon>
        <taxon>Bacillota</taxon>
        <taxon>Bacilli</taxon>
        <taxon>Lactobacillales</taxon>
        <taxon>Lactobacillaceae</taxon>
        <taxon>Fructobacillus</taxon>
    </lineage>
</organism>
<accession>A0ABS5QPS4</accession>
<evidence type="ECO:0000313" key="3">
    <source>
        <dbReference type="Proteomes" id="UP001519418"/>
    </source>
</evidence>
<evidence type="ECO:0000313" key="2">
    <source>
        <dbReference type="EMBL" id="MBS9335096.1"/>
    </source>
</evidence>
<feature type="coiled-coil region" evidence="1">
    <location>
        <begin position="35"/>
        <end position="62"/>
    </location>
</feature>
<reference evidence="2 3" key="1">
    <citation type="submission" date="2020-02" db="EMBL/GenBank/DDBJ databases">
        <title>Fructobacillus sp. isolated from paper mulberry of Taiwan.</title>
        <authorList>
            <person name="Lin S.-T."/>
        </authorList>
    </citation>
    <scope>NUCLEOTIDE SEQUENCE [LARGE SCALE GENOMIC DNA]</scope>
    <source>
        <strain evidence="2 3">M1-10</strain>
    </source>
</reference>
<name>A0ABS5QPS4_9LACO</name>
<comment type="caution">
    <text evidence="2">The sequence shown here is derived from an EMBL/GenBank/DDBJ whole genome shotgun (WGS) entry which is preliminary data.</text>
</comment>
<dbReference type="EMBL" id="JAAMFI010000001">
    <property type="protein sequence ID" value="MBS9335096.1"/>
    <property type="molecule type" value="Genomic_DNA"/>
</dbReference>
<dbReference type="RefSeq" id="WP_213819675.1">
    <property type="nucleotide sequence ID" value="NZ_JAAMFI010000001.1"/>
</dbReference>
<sequence>MFILKRCERPAFVLAESLLALTVLTGAVLLEQSLLEQHRVQKAAAQEALKQALSEKERALKDWNQYLEKEKAHAKD</sequence>
<keyword evidence="3" id="KW-1185">Reference proteome</keyword>
<dbReference type="Proteomes" id="UP001519418">
    <property type="component" value="Unassembled WGS sequence"/>
</dbReference>
<protein>
    <submittedName>
        <fullName evidence="2">Uncharacterized protein</fullName>
    </submittedName>
</protein>
<keyword evidence="1" id="KW-0175">Coiled coil</keyword>
<proteinExistence type="predicted"/>
<gene>
    <name evidence="2" type="ORF">G6R27_03455</name>
</gene>
<evidence type="ECO:0000256" key="1">
    <source>
        <dbReference type="SAM" id="Coils"/>
    </source>
</evidence>